<accession>A0A9D4ZM72</accession>
<evidence type="ECO:0000313" key="6">
    <source>
        <dbReference type="EMBL" id="KAI5078922.1"/>
    </source>
</evidence>
<sequence>MKRGRNRELWEFEREMTSNGAEGRVIVGVDGGATSTVCVCIAVPGTAYFDEPPSVLARAESSGSNHNSVGDDAAKLALEKVLADALMKAHRCRSAVQAVCLSLSGVDNTSDQQRMHQWLREVFPGDVKLAVCNDSVAALASGTLGRLHGCVLVAGTGSIAFGVSEDGQTARAAGVGPLLGEPGSGYSISQQALAAVMRAHDGRGPPTSLSKAVLQRLELSSPQELIGWMYKDYSWARVAAIVPTVKSCAAMGDPVAVKVLANAVEELAISVKAVVRRLNLAGENGTKPFPLVMVGGVLEVDNGWDLCAQLVDHIKGFYPGVKPIQPKIEPALGAAMLAWCSCSGLTNSLSG</sequence>
<evidence type="ECO:0000256" key="2">
    <source>
        <dbReference type="ARBA" id="ARBA00012122"/>
    </source>
</evidence>
<evidence type="ECO:0000256" key="4">
    <source>
        <dbReference type="ARBA" id="ARBA00031123"/>
    </source>
</evidence>
<dbReference type="EMBL" id="JABFUD020000006">
    <property type="protein sequence ID" value="KAI5078922.1"/>
    <property type="molecule type" value="Genomic_DNA"/>
</dbReference>
<name>A0A9D4ZM72_ADICA</name>
<dbReference type="SUPFAM" id="SSF53067">
    <property type="entry name" value="Actin-like ATPase domain"/>
    <property type="match status" value="2"/>
</dbReference>
<evidence type="ECO:0000259" key="5">
    <source>
        <dbReference type="Pfam" id="PF01869"/>
    </source>
</evidence>
<dbReference type="GO" id="GO:0045127">
    <property type="term" value="F:N-acetylglucosamine kinase activity"/>
    <property type="evidence" value="ECO:0007669"/>
    <property type="project" value="UniProtKB-EC"/>
</dbReference>
<dbReference type="InterPro" id="IPR052519">
    <property type="entry name" value="Euk-type_GlcNAc_Kinase"/>
</dbReference>
<dbReference type="InterPro" id="IPR043129">
    <property type="entry name" value="ATPase_NBD"/>
</dbReference>
<evidence type="ECO:0000313" key="7">
    <source>
        <dbReference type="Proteomes" id="UP000886520"/>
    </source>
</evidence>
<gene>
    <name evidence="6" type="ORF">GOP47_0006593</name>
</gene>
<dbReference type="InterPro" id="IPR002731">
    <property type="entry name" value="ATPase_BadF"/>
</dbReference>
<comment type="similarity">
    <text evidence="1">Belongs to the eukaryotic-type N-acetylglucosamine kinase family.</text>
</comment>
<dbReference type="CDD" id="cd24081">
    <property type="entry name" value="ASKHA_NBD_DdNAGK-like"/>
    <property type="match status" value="1"/>
</dbReference>
<feature type="domain" description="ATPase BadF/BadG/BcrA/BcrD type" evidence="5">
    <location>
        <begin position="27"/>
        <end position="338"/>
    </location>
</feature>
<protein>
    <recommendedName>
        <fullName evidence="3">N-acetyl-D-glucosamine kinase</fullName>
        <ecNumber evidence="2">2.7.1.59</ecNumber>
    </recommendedName>
    <alternativeName>
        <fullName evidence="4">GlcNAc kinase</fullName>
    </alternativeName>
</protein>
<evidence type="ECO:0000256" key="1">
    <source>
        <dbReference type="ARBA" id="ARBA00006198"/>
    </source>
</evidence>
<dbReference type="Pfam" id="PF01869">
    <property type="entry name" value="BcrAD_BadFG"/>
    <property type="match status" value="1"/>
</dbReference>
<dbReference type="AlphaFoldDB" id="A0A9D4ZM72"/>
<dbReference type="Proteomes" id="UP000886520">
    <property type="component" value="Chromosome 6"/>
</dbReference>
<evidence type="ECO:0000256" key="3">
    <source>
        <dbReference type="ARBA" id="ARBA00014974"/>
    </source>
</evidence>
<dbReference type="OrthoDB" id="311172at2759"/>
<dbReference type="PANTHER" id="PTHR43190:SF3">
    <property type="entry name" value="N-ACETYL-D-GLUCOSAMINE KINASE"/>
    <property type="match status" value="1"/>
</dbReference>
<comment type="caution">
    <text evidence="6">The sequence shown here is derived from an EMBL/GenBank/DDBJ whole genome shotgun (WGS) entry which is preliminary data.</text>
</comment>
<reference evidence="6" key="1">
    <citation type="submission" date="2021-01" db="EMBL/GenBank/DDBJ databases">
        <title>Adiantum capillus-veneris genome.</title>
        <authorList>
            <person name="Fang Y."/>
            <person name="Liao Q."/>
        </authorList>
    </citation>
    <scope>NUCLEOTIDE SEQUENCE</scope>
    <source>
        <strain evidence="6">H3</strain>
        <tissue evidence="6">Leaf</tissue>
    </source>
</reference>
<dbReference type="Gene3D" id="3.30.420.40">
    <property type="match status" value="2"/>
</dbReference>
<dbReference type="PANTHER" id="PTHR43190">
    <property type="entry name" value="N-ACETYL-D-GLUCOSAMINE KINASE"/>
    <property type="match status" value="1"/>
</dbReference>
<proteinExistence type="inferred from homology"/>
<organism evidence="6 7">
    <name type="scientific">Adiantum capillus-veneris</name>
    <name type="common">Maidenhair fern</name>
    <dbReference type="NCBI Taxonomy" id="13818"/>
    <lineage>
        <taxon>Eukaryota</taxon>
        <taxon>Viridiplantae</taxon>
        <taxon>Streptophyta</taxon>
        <taxon>Embryophyta</taxon>
        <taxon>Tracheophyta</taxon>
        <taxon>Polypodiopsida</taxon>
        <taxon>Polypodiidae</taxon>
        <taxon>Polypodiales</taxon>
        <taxon>Pteridineae</taxon>
        <taxon>Pteridaceae</taxon>
        <taxon>Vittarioideae</taxon>
        <taxon>Adiantum</taxon>
    </lineage>
</organism>
<dbReference type="EC" id="2.7.1.59" evidence="2"/>
<keyword evidence="7" id="KW-1185">Reference proteome</keyword>